<keyword evidence="1" id="KW-1133">Transmembrane helix</keyword>
<dbReference type="AlphaFoldDB" id="A0A377Q8J3"/>
<reference evidence="3 5" key="2">
    <citation type="submission" date="2019-03" db="EMBL/GenBank/DDBJ databases">
        <title>Genomic Encyclopedia of Type Strains, Phase IV (KMG-IV): sequencing the most valuable type-strain genomes for metagenomic binning, comparative biology and taxonomic classification.</title>
        <authorList>
            <person name="Goeker M."/>
        </authorList>
    </citation>
    <scope>NUCLEOTIDE SEQUENCE [LARGE SCALE GENOMIC DNA]</scope>
    <source>
        <strain evidence="3 5">DSM 3764</strain>
    </source>
</reference>
<evidence type="ECO:0000313" key="3">
    <source>
        <dbReference type="EMBL" id="TCU81893.1"/>
    </source>
</evidence>
<dbReference type="Proteomes" id="UP000295794">
    <property type="component" value="Unassembled WGS sequence"/>
</dbReference>
<dbReference type="Proteomes" id="UP000255108">
    <property type="component" value="Unassembled WGS sequence"/>
</dbReference>
<name>A0A377Q8J3_9NEIS</name>
<evidence type="ECO:0000256" key="1">
    <source>
        <dbReference type="SAM" id="Phobius"/>
    </source>
</evidence>
<accession>A0A377Q8J3</accession>
<reference evidence="2 4" key="1">
    <citation type="submission" date="2018-06" db="EMBL/GenBank/DDBJ databases">
        <authorList>
            <consortium name="Pathogen Informatics"/>
            <person name="Doyle S."/>
        </authorList>
    </citation>
    <scope>NUCLEOTIDE SEQUENCE [LARGE SCALE GENOMIC DNA]</scope>
    <source>
        <strain evidence="2 4">NCTC11159</strain>
    </source>
</reference>
<feature type="transmembrane region" description="Helical" evidence="1">
    <location>
        <begin position="71"/>
        <end position="90"/>
    </location>
</feature>
<dbReference type="RefSeq" id="WP_115227763.1">
    <property type="nucleotide sequence ID" value="NZ_CAWOLO010000018.1"/>
</dbReference>
<evidence type="ECO:0000313" key="5">
    <source>
        <dbReference type="Proteomes" id="UP000295794"/>
    </source>
</evidence>
<dbReference type="EMBL" id="SMBT01000018">
    <property type="protein sequence ID" value="TCU81893.1"/>
    <property type="molecule type" value="Genomic_DNA"/>
</dbReference>
<evidence type="ECO:0000313" key="4">
    <source>
        <dbReference type="Proteomes" id="UP000255108"/>
    </source>
</evidence>
<dbReference type="OrthoDB" id="8591392at2"/>
<organism evidence="2 4">
    <name type="scientific">Iodobacter fluviatilis</name>
    <dbReference type="NCBI Taxonomy" id="537"/>
    <lineage>
        <taxon>Bacteria</taxon>
        <taxon>Pseudomonadati</taxon>
        <taxon>Pseudomonadota</taxon>
        <taxon>Betaproteobacteria</taxon>
        <taxon>Neisseriales</taxon>
        <taxon>Chitinibacteraceae</taxon>
        <taxon>Iodobacter</taxon>
    </lineage>
</organism>
<keyword evidence="5" id="KW-1185">Reference proteome</keyword>
<protein>
    <submittedName>
        <fullName evidence="2">Uncharacterized protein</fullName>
    </submittedName>
</protein>
<feature type="transmembrane region" description="Helical" evidence="1">
    <location>
        <begin position="41"/>
        <end position="59"/>
    </location>
</feature>
<keyword evidence="1" id="KW-0472">Membrane</keyword>
<proteinExistence type="predicted"/>
<sequence>MLLLTSPWLIGLLVIVFSIGVALCFVGLMVSLMTALGHKNWLWAAGMLAVFPLAAVYCLRRWQIAAWPGKMLLSGMGLLIPPITYFLLMIK</sequence>
<feature type="transmembrane region" description="Helical" evidence="1">
    <location>
        <begin position="12"/>
        <end position="35"/>
    </location>
</feature>
<gene>
    <name evidence="3" type="ORF">EV682_11814</name>
    <name evidence="2" type="ORF">NCTC11159_02648</name>
</gene>
<dbReference type="EMBL" id="UGHR01000001">
    <property type="protein sequence ID" value="STQ91574.1"/>
    <property type="molecule type" value="Genomic_DNA"/>
</dbReference>
<keyword evidence="1" id="KW-0812">Transmembrane</keyword>
<evidence type="ECO:0000313" key="2">
    <source>
        <dbReference type="EMBL" id="STQ91574.1"/>
    </source>
</evidence>